<evidence type="ECO:0000256" key="1">
    <source>
        <dbReference type="ARBA" id="ARBA00022723"/>
    </source>
</evidence>
<dbReference type="PANTHER" id="PTHR33823">
    <property type="entry name" value="RNA POLYMERASE-BINDING TRANSCRIPTION FACTOR DKSA-RELATED"/>
    <property type="match status" value="1"/>
</dbReference>
<proteinExistence type="predicted"/>
<dbReference type="PANTHER" id="PTHR33823:SF4">
    <property type="entry name" value="GENERAL STRESS PROTEIN 16O"/>
    <property type="match status" value="1"/>
</dbReference>
<dbReference type="PROSITE" id="PS51128">
    <property type="entry name" value="ZF_DKSA_2"/>
    <property type="match status" value="1"/>
</dbReference>
<dbReference type="InterPro" id="IPR020458">
    <property type="entry name" value="Znf_DskA_TraR_CS"/>
</dbReference>
<name>A0A7W7RST7_9ACTN</name>
<organism evidence="6 7">
    <name type="scientific">Streptosporangium album</name>
    <dbReference type="NCBI Taxonomy" id="47479"/>
    <lineage>
        <taxon>Bacteria</taxon>
        <taxon>Bacillati</taxon>
        <taxon>Actinomycetota</taxon>
        <taxon>Actinomycetes</taxon>
        <taxon>Streptosporangiales</taxon>
        <taxon>Streptosporangiaceae</taxon>
        <taxon>Streptosporangium</taxon>
    </lineage>
</organism>
<evidence type="ECO:0000259" key="5">
    <source>
        <dbReference type="Pfam" id="PF01258"/>
    </source>
</evidence>
<reference evidence="6 7" key="1">
    <citation type="submission" date="2020-08" db="EMBL/GenBank/DDBJ databases">
        <title>Sequencing the genomes of 1000 actinobacteria strains.</title>
        <authorList>
            <person name="Klenk H.-P."/>
        </authorList>
    </citation>
    <scope>NUCLEOTIDE SEQUENCE [LARGE SCALE GENOMIC DNA]</scope>
    <source>
        <strain evidence="6 7">DSM 43023</strain>
    </source>
</reference>
<keyword evidence="3" id="KW-0862">Zinc</keyword>
<keyword evidence="7" id="KW-1185">Reference proteome</keyword>
<dbReference type="Proteomes" id="UP000534286">
    <property type="component" value="Unassembled WGS sequence"/>
</dbReference>
<evidence type="ECO:0000256" key="3">
    <source>
        <dbReference type="ARBA" id="ARBA00022833"/>
    </source>
</evidence>
<keyword evidence="2" id="KW-0863">Zinc-finger</keyword>
<feature type="zinc finger region" description="dksA C4-type" evidence="4">
    <location>
        <begin position="117"/>
        <end position="141"/>
    </location>
</feature>
<dbReference type="AlphaFoldDB" id="A0A7W7RST7"/>
<sequence>MIDRGGDAALDPGTARTRLPALMAVPPSFPNFRKDSDIMISDTHLSSVQLDIIREELEEQLFWRTRQLADLEAAVNDDAVETSAKSGLLADIVSVERSTAVVRKALKSVAELTYGRCDGCGSAIPYERLKARPLACFCMDCQRRHENG</sequence>
<keyword evidence="1" id="KW-0479">Metal-binding</keyword>
<evidence type="ECO:0000313" key="6">
    <source>
        <dbReference type="EMBL" id="MBB4937237.1"/>
    </source>
</evidence>
<dbReference type="SUPFAM" id="SSF57716">
    <property type="entry name" value="Glucocorticoid receptor-like (DNA-binding domain)"/>
    <property type="match status" value="1"/>
</dbReference>
<feature type="domain" description="Zinc finger DksA/TraR C4-type" evidence="5">
    <location>
        <begin position="113"/>
        <end position="146"/>
    </location>
</feature>
<dbReference type="Pfam" id="PF01258">
    <property type="entry name" value="zf-dskA_traR"/>
    <property type="match status" value="1"/>
</dbReference>
<comment type="caution">
    <text evidence="6">The sequence shown here is derived from an EMBL/GenBank/DDBJ whole genome shotgun (WGS) entry which is preliminary data.</text>
</comment>
<accession>A0A7W7RST7</accession>
<evidence type="ECO:0000313" key="7">
    <source>
        <dbReference type="Proteomes" id="UP000534286"/>
    </source>
</evidence>
<gene>
    <name evidence="6" type="ORF">FHR32_001542</name>
</gene>
<evidence type="ECO:0000256" key="2">
    <source>
        <dbReference type="ARBA" id="ARBA00022771"/>
    </source>
</evidence>
<dbReference type="GO" id="GO:0008270">
    <property type="term" value="F:zinc ion binding"/>
    <property type="evidence" value="ECO:0007669"/>
    <property type="project" value="UniProtKB-KW"/>
</dbReference>
<dbReference type="RefSeq" id="WP_312882134.1">
    <property type="nucleotide sequence ID" value="NZ_BAABEK010000020.1"/>
</dbReference>
<protein>
    <submittedName>
        <fullName evidence="6">DnaK suppressor protein</fullName>
    </submittedName>
</protein>
<dbReference type="Gene3D" id="1.20.120.910">
    <property type="entry name" value="DksA, coiled-coil domain"/>
    <property type="match status" value="1"/>
</dbReference>
<dbReference type="EMBL" id="JACHJU010000001">
    <property type="protein sequence ID" value="MBB4937237.1"/>
    <property type="molecule type" value="Genomic_DNA"/>
</dbReference>
<dbReference type="InterPro" id="IPR000962">
    <property type="entry name" value="Znf_DskA_TraR"/>
</dbReference>
<dbReference type="PROSITE" id="PS01102">
    <property type="entry name" value="ZF_DKSA_1"/>
    <property type="match status" value="1"/>
</dbReference>
<evidence type="ECO:0000256" key="4">
    <source>
        <dbReference type="PROSITE-ProRule" id="PRU00510"/>
    </source>
</evidence>